<accession>A0A242L0X3</accession>
<reference evidence="1 2" key="1">
    <citation type="submission" date="2017-05" db="EMBL/GenBank/DDBJ databases">
        <title>The Genome Sequence of Enterococcus mundtii 6B1_DIV0119.</title>
        <authorList>
            <consortium name="The Broad Institute Genomics Platform"/>
            <consortium name="The Broad Institute Genomic Center for Infectious Diseases"/>
            <person name="Earl A."/>
            <person name="Manson A."/>
            <person name="Schwartman J."/>
            <person name="Gilmore M."/>
            <person name="Abouelleil A."/>
            <person name="Cao P."/>
            <person name="Chapman S."/>
            <person name="Cusick C."/>
            <person name="Shea T."/>
            <person name="Young S."/>
            <person name="Neafsey D."/>
            <person name="Nusbaum C."/>
            <person name="Birren B."/>
        </authorList>
    </citation>
    <scope>NUCLEOTIDE SEQUENCE [LARGE SCALE GENOMIC DNA]</scope>
    <source>
        <strain evidence="1 2">6B1_DIV0119</strain>
    </source>
</reference>
<dbReference type="InterPro" id="IPR045633">
    <property type="entry name" value="DUF6414"/>
</dbReference>
<evidence type="ECO:0000313" key="1">
    <source>
        <dbReference type="EMBL" id="OTP27771.1"/>
    </source>
</evidence>
<dbReference type="AlphaFoldDB" id="A0A242L0X3"/>
<evidence type="ECO:0000313" key="2">
    <source>
        <dbReference type="Proteomes" id="UP000195024"/>
    </source>
</evidence>
<dbReference type="RefSeq" id="WP_086334904.1">
    <property type="nucleotide sequence ID" value="NZ_NGMS01000001.1"/>
</dbReference>
<dbReference type="EMBL" id="NGMS01000001">
    <property type="protein sequence ID" value="OTP27771.1"/>
    <property type="molecule type" value="Genomic_DNA"/>
</dbReference>
<protein>
    <submittedName>
        <fullName evidence="1">Uncharacterized protein</fullName>
    </submittedName>
</protein>
<dbReference type="Pfam" id="PF19952">
    <property type="entry name" value="DUF6414"/>
    <property type="match status" value="1"/>
</dbReference>
<organism evidence="1 2">
    <name type="scientific">Enterococcus mundtii</name>
    <dbReference type="NCBI Taxonomy" id="53346"/>
    <lineage>
        <taxon>Bacteria</taxon>
        <taxon>Bacillati</taxon>
        <taxon>Bacillota</taxon>
        <taxon>Bacilli</taxon>
        <taxon>Lactobacillales</taxon>
        <taxon>Enterococcaceae</taxon>
        <taxon>Enterococcus</taxon>
    </lineage>
</organism>
<sequence>MKEYIYFDRQLVNSTLAQIDEGILTKLISGQTTTDTSQEDGGEEITYATNGGLNIAVASAKSEFSKKEIDKFSSVYSKGNSELIETALDDYSVDVLIDKLTSLGLLKESSEDLADGETFVSTDNFDVFNFEQLKVSVEKENLENVLKTPIEIDEARVELEKLTKSPHLRVKNKNRIQYLESYLKTNDPYANFQSALQFANYSSVLFPDTTLFRIGSFLAFCGSENLRINLPLMTFLSQTKRKITILGIVTTKRDKELVPGEGVQLPSDTIISSAPAIISDILLDKFMLAPIGSYFVRPIAIYFEN</sequence>
<comment type="caution">
    <text evidence="1">The sequence shown here is derived from an EMBL/GenBank/DDBJ whole genome shotgun (WGS) entry which is preliminary data.</text>
</comment>
<proteinExistence type="predicted"/>
<name>A0A242L0X3_ENTMU</name>
<gene>
    <name evidence="1" type="ORF">A5802_001507</name>
</gene>
<dbReference type="Proteomes" id="UP000195024">
    <property type="component" value="Unassembled WGS sequence"/>
</dbReference>